<name>A0A6J4IRL8_9PROT</name>
<dbReference type="InterPro" id="IPR029032">
    <property type="entry name" value="AhpD-like"/>
</dbReference>
<dbReference type="AlphaFoldDB" id="A0A6J4IRL8"/>
<dbReference type="EMBL" id="CADCTD010000116">
    <property type="protein sequence ID" value="CAA9260094.1"/>
    <property type="molecule type" value="Genomic_DNA"/>
</dbReference>
<evidence type="ECO:0000259" key="1">
    <source>
        <dbReference type="Pfam" id="PF02627"/>
    </source>
</evidence>
<dbReference type="Gene3D" id="1.20.1290.10">
    <property type="entry name" value="AhpD-like"/>
    <property type="match status" value="1"/>
</dbReference>
<accession>A0A6J4IRL8</accession>
<organism evidence="2">
    <name type="scientific">uncultured Craurococcus sp</name>
    <dbReference type="NCBI Taxonomy" id="1135998"/>
    <lineage>
        <taxon>Bacteria</taxon>
        <taxon>Pseudomonadati</taxon>
        <taxon>Pseudomonadota</taxon>
        <taxon>Alphaproteobacteria</taxon>
        <taxon>Acetobacterales</taxon>
        <taxon>Acetobacteraceae</taxon>
        <taxon>Craurococcus</taxon>
        <taxon>environmental samples</taxon>
    </lineage>
</organism>
<dbReference type="SUPFAM" id="SSF69118">
    <property type="entry name" value="AhpD-like"/>
    <property type="match status" value="1"/>
</dbReference>
<sequence>MMSKSEMYNRGATLRQELMGEAMAEKMASTVYNDPLMEKFADWTREAVFGLLWTRPGLDLKTRALITVITDTATAAWPELRIHLRMARRQGWTEDELGEALLHTAGYIGAPSVREALLVAREVFAELHAEA</sequence>
<dbReference type="InterPro" id="IPR003779">
    <property type="entry name" value="CMD-like"/>
</dbReference>
<dbReference type="PANTHER" id="PTHR33570:SF2">
    <property type="entry name" value="CARBOXYMUCONOLACTONE DECARBOXYLASE-LIKE DOMAIN-CONTAINING PROTEIN"/>
    <property type="match status" value="1"/>
</dbReference>
<dbReference type="PANTHER" id="PTHR33570">
    <property type="entry name" value="4-CARBOXYMUCONOLACTONE DECARBOXYLASE FAMILY PROTEIN"/>
    <property type="match status" value="1"/>
</dbReference>
<keyword evidence="2" id="KW-0456">Lyase</keyword>
<gene>
    <name evidence="2" type="ORF">AVDCRST_MAG27-2495</name>
</gene>
<feature type="domain" description="Carboxymuconolactone decarboxylase-like" evidence="1">
    <location>
        <begin position="39"/>
        <end position="122"/>
    </location>
</feature>
<protein>
    <submittedName>
        <fullName evidence="2">4-carboxymuconolactone decarboxylase</fullName>
        <ecNumber evidence="2">4.1.1.44</ecNumber>
    </submittedName>
</protein>
<dbReference type="Pfam" id="PF02627">
    <property type="entry name" value="CMD"/>
    <property type="match status" value="1"/>
</dbReference>
<proteinExistence type="predicted"/>
<dbReference type="GO" id="GO:0047575">
    <property type="term" value="F:4-carboxymuconolactone decarboxylase activity"/>
    <property type="evidence" value="ECO:0007669"/>
    <property type="project" value="UniProtKB-EC"/>
</dbReference>
<evidence type="ECO:0000313" key="2">
    <source>
        <dbReference type="EMBL" id="CAA9260094.1"/>
    </source>
</evidence>
<dbReference type="EC" id="4.1.1.44" evidence="2"/>
<dbReference type="InterPro" id="IPR052512">
    <property type="entry name" value="4CMD/NDH-1_regulator"/>
</dbReference>
<reference evidence="2" key="1">
    <citation type="submission" date="2020-02" db="EMBL/GenBank/DDBJ databases">
        <authorList>
            <person name="Meier V. D."/>
        </authorList>
    </citation>
    <scope>NUCLEOTIDE SEQUENCE</scope>
    <source>
        <strain evidence="2">AVDCRST_MAG27</strain>
    </source>
</reference>
<dbReference type="GO" id="GO:0051920">
    <property type="term" value="F:peroxiredoxin activity"/>
    <property type="evidence" value="ECO:0007669"/>
    <property type="project" value="InterPro"/>
</dbReference>